<dbReference type="PANTHER" id="PTHR33128:SF55">
    <property type="entry name" value="TRANSMEMBRANE PROTEIN"/>
    <property type="match status" value="1"/>
</dbReference>
<accession>A0A822YRM4</accession>
<feature type="transmembrane region" description="Helical" evidence="1">
    <location>
        <begin position="39"/>
        <end position="61"/>
    </location>
</feature>
<keyword evidence="1" id="KW-1133">Transmembrane helix</keyword>
<keyword evidence="1" id="KW-0472">Membrane</keyword>
<dbReference type="Proteomes" id="UP000607653">
    <property type="component" value="Unassembled WGS sequence"/>
</dbReference>
<evidence type="ECO:0000313" key="4">
    <source>
        <dbReference type="Proteomes" id="UP000607653"/>
    </source>
</evidence>
<keyword evidence="1" id="KW-0812">Transmembrane</keyword>
<feature type="signal peptide" evidence="2">
    <location>
        <begin position="1"/>
        <end position="23"/>
    </location>
</feature>
<organism evidence="3 4">
    <name type="scientific">Nelumbo nucifera</name>
    <name type="common">Sacred lotus</name>
    <dbReference type="NCBI Taxonomy" id="4432"/>
    <lineage>
        <taxon>Eukaryota</taxon>
        <taxon>Viridiplantae</taxon>
        <taxon>Streptophyta</taxon>
        <taxon>Embryophyta</taxon>
        <taxon>Tracheophyta</taxon>
        <taxon>Spermatophyta</taxon>
        <taxon>Magnoliopsida</taxon>
        <taxon>Proteales</taxon>
        <taxon>Nelumbonaceae</taxon>
        <taxon>Nelumbo</taxon>
    </lineage>
</organism>
<feature type="chain" id="PRO_5032973341" description="Transmembrane protein" evidence="2">
    <location>
        <begin position="24"/>
        <end position="84"/>
    </location>
</feature>
<dbReference type="PANTHER" id="PTHR33128">
    <property type="entry name" value="OS05G0103400 PROTEIN"/>
    <property type="match status" value="1"/>
</dbReference>
<proteinExistence type="predicted"/>
<gene>
    <name evidence="3" type="ORF">HUJ06_004861</name>
</gene>
<keyword evidence="2" id="KW-0732">Signal</keyword>
<dbReference type="Pfam" id="PF11820">
    <property type="entry name" value="DUF3339"/>
    <property type="match status" value="1"/>
</dbReference>
<dbReference type="InterPro" id="IPR021775">
    <property type="entry name" value="DUF3339"/>
</dbReference>
<evidence type="ECO:0000256" key="1">
    <source>
        <dbReference type="SAM" id="Phobius"/>
    </source>
</evidence>
<reference evidence="3 4" key="1">
    <citation type="journal article" date="2020" name="Mol. Biol. Evol.">
        <title>Distinct Expression and Methylation Patterns for Genes with Different Fates following a Single Whole-Genome Duplication in Flowering Plants.</title>
        <authorList>
            <person name="Shi T."/>
            <person name="Rahmani R.S."/>
            <person name="Gugger P.F."/>
            <person name="Wang M."/>
            <person name="Li H."/>
            <person name="Zhang Y."/>
            <person name="Li Z."/>
            <person name="Wang Q."/>
            <person name="Van de Peer Y."/>
            <person name="Marchal K."/>
            <person name="Chen J."/>
        </authorList>
    </citation>
    <scope>NUCLEOTIDE SEQUENCE [LARGE SCALE GENOMIC DNA]</scope>
    <source>
        <tissue evidence="3">Leaf</tissue>
    </source>
</reference>
<dbReference type="EMBL" id="DUZY01000004">
    <property type="protein sequence ID" value="DAD34221.1"/>
    <property type="molecule type" value="Genomic_DNA"/>
</dbReference>
<name>A0A822YRM4_NELNU</name>
<dbReference type="AlphaFoldDB" id="A0A822YRM4"/>
<evidence type="ECO:0000313" key="3">
    <source>
        <dbReference type="EMBL" id="DAD34221.1"/>
    </source>
</evidence>
<evidence type="ECO:0000256" key="2">
    <source>
        <dbReference type="SAM" id="SignalP"/>
    </source>
</evidence>
<sequence length="84" mass="9368">MNWGPVFVAVFLFILLTPGLVFQIPARSRLIEFGNMHTSGASVFVHSLIYFVLIVIFLIAIRVHVHLGLGESVLDSNCLRHPPL</sequence>
<comment type="caution">
    <text evidence="3">The sequence shown here is derived from an EMBL/GenBank/DDBJ whole genome shotgun (WGS) entry which is preliminary data.</text>
</comment>
<protein>
    <recommendedName>
        <fullName evidence="5">Transmembrane protein</fullName>
    </recommendedName>
</protein>
<evidence type="ECO:0008006" key="5">
    <source>
        <dbReference type="Google" id="ProtNLM"/>
    </source>
</evidence>
<keyword evidence="4" id="KW-1185">Reference proteome</keyword>